<dbReference type="EMBL" id="QJSP01000026">
    <property type="protein sequence ID" value="PYE12027.1"/>
    <property type="molecule type" value="Genomic_DNA"/>
</dbReference>
<keyword evidence="1" id="KW-1133">Transmembrane helix</keyword>
<feature type="transmembrane region" description="Helical" evidence="1">
    <location>
        <begin position="75"/>
        <end position="99"/>
    </location>
</feature>
<protein>
    <submittedName>
        <fullName evidence="2">Uncharacterized protein</fullName>
    </submittedName>
</protein>
<feature type="transmembrane region" description="Helical" evidence="1">
    <location>
        <begin position="111"/>
        <end position="131"/>
    </location>
</feature>
<evidence type="ECO:0000313" key="3">
    <source>
        <dbReference type="Proteomes" id="UP000247591"/>
    </source>
</evidence>
<name>A0A318RGC0_WILLI</name>
<accession>A0A318RGC0</accession>
<reference evidence="2 3" key="1">
    <citation type="submission" date="2018-06" db="EMBL/GenBank/DDBJ databases">
        <title>Genomic Encyclopedia of Type Strains, Phase IV (KMG-IV): sequencing the most valuable type-strain genomes for metagenomic binning, comparative biology and taxonomic classification.</title>
        <authorList>
            <person name="Goeker M."/>
        </authorList>
    </citation>
    <scope>NUCLEOTIDE SEQUENCE [LARGE SCALE GENOMIC DNA]</scope>
    <source>
        <strain evidence="2 3">DSM 45521</strain>
    </source>
</reference>
<keyword evidence="1" id="KW-0812">Transmembrane</keyword>
<keyword evidence="3" id="KW-1185">Reference proteome</keyword>
<dbReference type="AlphaFoldDB" id="A0A318RGC0"/>
<organism evidence="2 3">
    <name type="scientific">Williamsia limnetica</name>
    <dbReference type="NCBI Taxonomy" id="882452"/>
    <lineage>
        <taxon>Bacteria</taxon>
        <taxon>Bacillati</taxon>
        <taxon>Actinomycetota</taxon>
        <taxon>Actinomycetes</taxon>
        <taxon>Mycobacteriales</taxon>
        <taxon>Nocardiaceae</taxon>
        <taxon>Williamsia</taxon>
    </lineage>
</organism>
<evidence type="ECO:0000313" key="2">
    <source>
        <dbReference type="EMBL" id="PYE12027.1"/>
    </source>
</evidence>
<evidence type="ECO:0000256" key="1">
    <source>
        <dbReference type="SAM" id="Phobius"/>
    </source>
</evidence>
<sequence length="172" mass="16936">MSTAESTTGSEQSHAPLPLPWEAAMTVAAMGFVVAVLVRCIDLAARTSDGAAALALSRLQDSLTTAAHASTGPVVMTLLAVVGAAVAVVGPILSCRLVLGAWPGAGDRPGLAAIAAGAAGAAGVFAAVFLYTAVISTMTAPSIPAAAGAEVCAAIAAMCAWASRRQREPHAD</sequence>
<dbReference type="Proteomes" id="UP000247591">
    <property type="component" value="Unassembled WGS sequence"/>
</dbReference>
<keyword evidence="1" id="KW-0472">Membrane</keyword>
<proteinExistence type="predicted"/>
<dbReference type="RefSeq" id="WP_110472754.1">
    <property type="nucleotide sequence ID" value="NZ_QJSP01000026.1"/>
</dbReference>
<comment type="caution">
    <text evidence="2">The sequence shown here is derived from an EMBL/GenBank/DDBJ whole genome shotgun (WGS) entry which is preliminary data.</text>
</comment>
<feature type="transmembrane region" description="Helical" evidence="1">
    <location>
        <begin position="20"/>
        <end position="38"/>
    </location>
</feature>
<gene>
    <name evidence="2" type="ORF">DFR67_12635</name>
</gene>